<comment type="caution">
    <text evidence="2">The sequence shown here is derived from an EMBL/GenBank/DDBJ whole genome shotgun (WGS) entry which is preliminary data.</text>
</comment>
<proteinExistence type="predicted"/>
<reference evidence="2" key="2">
    <citation type="submission" date="2023-01" db="EMBL/GenBank/DDBJ databases">
        <authorList>
            <person name="Sun Q."/>
            <person name="Evtushenko L."/>
        </authorList>
    </citation>
    <scope>NUCLEOTIDE SEQUENCE</scope>
    <source>
        <strain evidence="2">VKM B-2222</strain>
    </source>
</reference>
<keyword evidence="3" id="KW-1185">Reference proteome</keyword>
<dbReference type="AlphaFoldDB" id="A0AAD3RTG1"/>
<protein>
    <recommendedName>
        <fullName evidence="1">T6SS Transcription factor RovC-like DNA binding domain-containing protein</fullName>
    </recommendedName>
</protein>
<dbReference type="InterPro" id="IPR018754">
    <property type="entry name" value="RovC-like_DNA-bd"/>
</dbReference>
<evidence type="ECO:0000259" key="1">
    <source>
        <dbReference type="Pfam" id="PF10074"/>
    </source>
</evidence>
<feature type="domain" description="T6SS Transcription factor RovC-like DNA binding" evidence="1">
    <location>
        <begin position="29"/>
        <end position="101"/>
    </location>
</feature>
<gene>
    <name evidence="2" type="ORF">GCM10017635_12220</name>
</gene>
<reference evidence="2" key="1">
    <citation type="journal article" date="2014" name="Int. J. Syst. Evol. Microbiol.">
        <title>Complete genome sequence of Corynebacterium casei LMG S-19264T (=DSM 44701T), isolated from a smear-ripened cheese.</title>
        <authorList>
            <consortium name="US DOE Joint Genome Institute (JGI-PGF)"/>
            <person name="Walter F."/>
            <person name="Albersmeier A."/>
            <person name="Kalinowski J."/>
            <person name="Ruckert C."/>
        </authorList>
    </citation>
    <scope>NUCLEOTIDE SEQUENCE</scope>
    <source>
        <strain evidence="2">VKM B-2222</strain>
    </source>
</reference>
<dbReference type="Pfam" id="PF10074">
    <property type="entry name" value="RovC_DNA-bd"/>
    <property type="match status" value="1"/>
</dbReference>
<evidence type="ECO:0000313" key="2">
    <source>
        <dbReference type="EMBL" id="GLK63751.1"/>
    </source>
</evidence>
<accession>A0AAD3RTG1</accession>
<sequence length="102" mass="11548">MHILLRGIGPDLHLITDVACKADDPLAVMIPLDRDGLDRLAALDRLLRHLNGYKVPPDRRITTQQRRRLKAMLRAADGREHGATQREIAEVVFGIERVAEEH</sequence>
<dbReference type="Proteomes" id="UP001143349">
    <property type="component" value="Unassembled WGS sequence"/>
</dbReference>
<dbReference type="EMBL" id="BSFH01000022">
    <property type="protein sequence ID" value="GLK63751.1"/>
    <property type="molecule type" value="Genomic_DNA"/>
</dbReference>
<organism evidence="2 3">
    <name type="scientific">Paracoccus kondratievae</name>
    <dbReference type="NCBI Taxonomy" id="135740"/>
    <lineage>
        <taxon>Bacteria</taxon>
        <taxon>Pseudomonadati</taxon>
        <taxon>Pseudomonadota</taxon>
        <taxon>Alphaproteobacteria</taxon>
        <taxon>Rhodobacterales</taxon>
        <taxon>Paracoccaceae</taxon>
        <taxon>Paracoccus</taxon>
    </lineage>
</organism>
<evidence type="ECO:0000313" key="3">
    <source>
        <dbReference type="Proteomes" id="UP001143349"/>
    </source>
</evidence>
<name>A0AAD3RTG1_9RHOB</name>